<dbReference type="GO" id="GO:0022857">
    <property type="term" value="F:transmembrane transporter activity"/>
    <property type="evidence" value="ECO:0007669"/>
    <property type="project" value="UniProtKB-UniRule"/>
</dbReference>
<evidence type="ECO:0000313" key="3">
    <source>
        <dbReference type="Proteomes" id="UP000075583"/>
    </source>
</evidence>
<dbReference type="InterPro" id="IPR003744">
    <property type="entry name" value="YhhQ"/>
</dbReference>
<keyword evidence="1" id="KW-1133">Transmembrane helix</keyword>
<evidence type="ECO:0000256" key="1">
    <source>
        <dbReference type="HAMAP-Rule" id="MF_02088"/>
    </source>
</evidence>
<dbReference type="PANTHER" id="PTHR34300">
    <property type="entry name" value="QUEUOSINE PRECURSOR TRANSPORTER-RELATED"/>
    <property type="match status" value="1"/>
</dbReference>
<reference evidence="2" key="1">
    <citation type="submission" date="2016-01" db="EMBL/GenBank/DDBJ databases">
        <title>Genome sequencing of Roseivirga ehrenbergii KMM 6017.</title>
        <authorList>
            <person name="Selvaratnam C."/>
            <person name="Thevarajoo S."/>
            <person name="Goh K.M."/>
            <person name="Ee R."/>
            <person name="Chan K.-G."/>
            <person name="Chong C.S."/>
        </authorList>
    </citation>
    <scope>NUCLEOTIDE SEQUENCE [LARGE SCALE GENOMIC DNA]</scope>
    <source>
        <strain evidence="2">KMM 6017</strain>
    </source>
</reference>
<dbReference type="HAMAP" id="MF_02088">
    <property type="entry name" value="Q_prec_transport"/>
    <property type="match status" value="1"/>
</dbReference>
<dbReference type="PANTHER" id="PTHR34300:SF2">
    <property type="entry name" value="QUEUOSINE PRECURSOR TRANSPORTER-RELATED"/>
    <property type="match status" value="1"/>
</dbReference>
<name>A0A150X7M9_ROSEK</name>
<feature type="transmembrane region" description="Helical" evidence="1">
    <location>
        <begin position="184"/>
        <end position="205"/>
    </location>
</feature>
<keyword evidence="1" id="KW-1003">Cell membrane</keyword>
<dbReference type="OrthoDB" id="9805479at2"/>
<dbReference type="AlphaFoldDB" id="A0A150X7M9"/>
<dbReference type="NCBIfam" id="TIGR00697">
    <property type="entry name" value="queuosine precursor transporter"/>
    <property type="match status" value="1"/>
</dbReference>
<keyword evidence="1" id="KW-0813">Transport</keyword>
<feature type="transmembrane region" description="Helical" evidence="1">
    <location>
        <begin position="110"/>
        <end position="134"/>
    </location>
</feature>
<feature type="transmembrane region" description="Helical" evidence="1">
    <location>
        <begin position="52"/>
        <end position="70"/>
    </location>
</feature>
<dbReference type="Pfam" id="PF02592">
    <property type="entry name" value="Vut_1"/>
    <property type="match status" value="1"/>
</dbReference>
<comment type="function">
    <text evidence="1">Involved in the import of queuosine (Q) precursors, required for Q precursor salvage.</text>
</comment>
<proteinExistence type="inferred from homology"/>
<sequence length="237" mass="26853">MSLDVKNVEIKPIEGYKYLHIVSMLFVTTLLISSILSMKVVTLGFLDAPAGIITFPIAFISGDILAEVYGFKITRRVIWTGLFCQLLMSVMFLIGEALPYPEYWELQSEFSAIVGFVPRVVAGGMIAYFIGEYLNAMVMSKMKIWDQGKRFWRRALFSSFIGQGLNSIVFTLVAFYGIYSINQLFIMIGSGILTKMVYEIIALPLTNYATKWLKRNEGVDVFDYGEEYRLIGAKKTN</sequence>
<comment type="similarity">
    <text evidence="1">Belongs to the vitamin uptake transporter (VUT/ECF) (TC 2.A.88) family. Q precursor transporter subfamily.</text>
</comment>
<dbReference type="Proteomes" id="UP000075583">
    <property type="component" value="Unassembled WGS sequence"/>
</dbReference>
<dbReference type="EMBL" id="LQZQ01000045">
    <property type="protein sequence ID" value="KYG74728.1"/>
    <property type="molecule type" value="Genomic_DNA"/>
</dbReference>
<dbReference type="RefSeq" id="WP_062592006.1">
    <property type="nucleotide sequence ID" value="NZ_LQZQ01000045.1"/>
</dbReference>
<feature type="transmembrane region" description="Helical" evidence="1">
    <location>
        <begin position="21"/>
        <end position="46"/>
    </location>
</feature>
<keyword evidence="1" id="KW-0472">Membrane</keyword>
<organism evidence="2 3">
    <name type="scientific">Roseivirga ehrenbergii (strain DSM 102268 / JCM 13514 / KCTC 12282 / NCIMB 14502 / KMM 6017)</name>
    <dbReference type="NCBI Taxonomy" id="279360"/>
    <lineage>
        <taxon>Bacteria</taxon>
        <taxon>Pseudomonadati</taxon>
        <taxon>Bacteroidota</taxon>
        <taxon>Cytophagia</taxon>
        <taxon>Cytophagales</taxon>
        <taxon>Roseivirgaceae</taxon>
        <taxon>Roseivirga</taxon>
    </lineage>
</organism>
<keyword evidence="3" id="KW-1185">Reference proteome</keyword>
<keyword evidence="1" id="KW-0812">Transmembrane</keyword>
<feature type="transmembrane region" description="Helical" evidence="1">
    <location>
        <begin position="77"/>
        <end position="98"/>
    </location>
</feature>
<comment type="subcellular location">
    <subcellularLocation>
        <location evidence="1">Cell membrane</location>
        <topology evidence="1">Multi-pass membrane protein</topology>
    </subcellularLocation>
</comment>
<protein>
    <recommendedName>
        <fullName evidence="1">Probable queuosine precursor transporter</fullName>
        <shortName evidence="1">Q precursor transporter</shortName>
    </recommendedName>
</protein>
<accession>A0A150X7M9</accession>
<comment type="caution">
    <text evidence="2">The sequence shown here is derived from an EMBL/GenBank/DDBJ whole genome shotgun (WGS) entry which is preliminary data.</text>
</comment>
<dbReference type="GO" id="GO:0005886">
    <property type="term" value="C:plasma membrane"/>
    <property type="evidence" value="ECO:0007669"/>
    <property type="project" value="UniProtKB-SubCell"/>
</dbReference>
<gene>
    <name evidence="2" type="ORF">MB14_05855</name>
</gene>
<feature type="transmembrane region" description="Helical" evidence="1">
    <location>
        <begin position="155"/>
        <end position="178"/>
    </location>
</feature>
<evidence type="ECO:0000313" key="2">
    <source>
        <dbReference type="EMBL" id="KYG74728.1"/>
    </source>
</evidence>